<evidence type="ECO:0000313" key="2">
    <source>
        <dbReference type="EMBL" id="CAA9220346.1"/>
    </source>
</evidence>
<feature type="non-terminal residue" evidence="2">
    <location>
        <position position="123"/>
    </location>
</feature>
<feature type="compositionally biased region" description="Basic residues" evidence="1">
    <location>
        <begin position="39"/>
        <end position="54"/>
    </location>
</feature>
<protein>
    <submittedName>
        <fullName evidence="2">Transcriptional regulator, LysR family</fullName>
    </submittedName>
</protein>
<feature type="region of interest" description="Disordered" evidence="1">
    <location>
        <begin position="1"/>
        <end position="123"/>
    </location>
</feature>
<accession>A0A6J4HG13</accession>
<evidence type="ECO:0000256" key="1">
    <source>
        <dbReference type="SAM" id="MobiDB-lite"/>
    </source>
</evidence>
<organism evidence="2">
    <name type="scientific">uncultured Acetobacteraceae bacterium</name>
    <dbReference type="NCBI Taxonomy" id="169975"/>
    <lineage>
        <taxon>Bacteria</taxon>
        <taxon>Pseudomonadati</taxon>
        <taxon>Pseudomonadota</taxon>
        <taxon>Alphaproteobacteria</taxon>
        <taxon>Acetobacterales</taxon>
        <taxon>Acetobacteraceae</taxon>
        <taxon>environmental samples</taxon>
    </lineage>
</organism>
<dbReference type="EMBL" id="CADCTG010000062">
    <property type="protein sequence ID" value="CAA9220346.1"/>
    <property type="molecule type" value="Genomic_DNA"/>
</dbReference>
<name>A0A6J4HG13_9PROT</name>
<proteinExistence type="predicted"/>
<feature type="non-terminal residue" evidence="2">
    <location>
        <position position="1"/>
    </location>
</feature>
<feature type="compositionally biased region" description="Basic and acidic residues" evidence="1">
    <location>
        <begin position="1"/>
        <end position="18"/>
    </location>
</feature>
<sequence>YALPERRHLRLGLREGGARRHHRAGGQAGRERRLAPGPGRRRRPGPRPRARRLRPPAAGGRRARRGARGLVPAHPELVPLLPQPPAAAARHARLPGLHRAPEDRGRSSPGTACRQGAIRTAEL</sequence>
<feature type="compositionally biased region" description="Low complexity" evidence="1">
    <location>
        <begin position="68"/>
        <end position="98"/>
    </location>
</feature>
<gene>
    <name evidence="2" type="ORF">AVDCRST_MAG08-579</name>
</gene>
<dbReference type="AlphaFoldDB" id="A0A6J4HG13"/>
<reference evidence="2" key="1">
    <citation type="submission" date="2020-02" db="EMBL/GenBank/DDBJ databases">
        <authorList>
            <person name="Meier V. D."/>
        </authorList>
    </citation>
    <scope>NUCLEOTIDE SEQUENCE</scope>
    <source>
        <strain evidence="2">AVDCRST_MAG08</strain>
    </source>
</reference>